<accession>W2GXD7</accession>
<dbReference type="EMBL" id="KI686082">
    <property type="protein sequence ID" value="ETK87683.1"/>
    <property type="molecule type" value="Genomic_DNA"/>
</dbReference>
<proteinExistence type="predicted"/>
<dbReference type="VEuPathDB" id="FungiDB:PPTG_21065"/>
<dbReference type="Proteomes" id="UP000053236">
    <property type="component" value="Unassembled WGS sequence"/>
</dbReference>
<evidence type="ECO:0000313" key="1">
    <source>
        <dbReference type="EMBL" id="ETK87683.1"/>
    </source>
</evidence>
<dbReference type="AlphaFoldDB" id="W2GXD7"/>
<organism evidence="1">
    <name type="scientific">Phytophthora nicotianae</name>
    <name type="common">Potato buckeye rot agent</name>
    <name type="synonym">Phytophthora parasitica</name>
    <dbReference type="NCBI Taxonomy" id="4792"/>
    <lineage>
        <taxon>Eukaryota</taxon>
        <taxon>Sar</taxon>
        <taxon>Stramenopiles</taxon>
        <taxon>Oomycota</taxon>
        <taxon>Peronosporomycetes</taxon>
        <taxon>Peronosporales</taxon>
        <taxon>Peronosporaceae</taxon>
        <taxon>Phytophthora</taxon>
    </lineage>
</organism>
<name>W2GXD7_PHYNI</name>
<protein>
    <submittedName>
        <fullName evidence="1">Uncharacterized protein</fullName>
    </submittedName>
</protein>
<gene>
    <name evidence="1" type="ORF">L915_07915</name>
</gene>
<reference evidence="1" key="1">
    <citation type="submission" date="2013-11" db="EMBL/GenBank/DDBJ databases">
        <title>The Genome Sequence of Phytophthora parasitica CJ02B3.</title>
        <authorList>
            <consortium name="The Broad Institute Genomics Platform"/>
            <person name="Russ C."/>
            <person name="Tyler B."/>
            <person name="Panabieres F."/>
            <person name="Shan W."/>
            <person name="Tripathy S."/>
            <person name="Grunwald N."/>
            <person name="Machado M."/>
            <person name="Johnson C.S."/>
            <person name="Arredondo F."/>
            <person name="Hong C."/>
            <person name="Coffey M."/>
            <person name="Young S.K."/>
            <person name="Zeng Q."/>
            <person name="Gargeya S."/>
            <person name="Fitzgerald M."/>
            <person name="Abouelleil A."/>
            <person name="Alvarado L."/>
            <person name="Chapman S.B."/>
            <person name="Gainer-Dewar J."/>
            <person name="Goldberg J."/>
            <person name="Griggs A."/>
            <person name="Gujja S."/>
            <person name="Hansen M."/>
            <person name="Howarth C."/>
            <person name="Imamovic A."/>
            <person name="Ireland A."/>
            <person name="Larimer J."/>
            <person name="McCowan C."/>
            <person name="Murphy C."/>
            <person name="Pearson M."/>
            <person name="Poon T.W."/>
            <person name="Priest M."/>
            <person name="Roberts A."/>
            <person name="Saif S."/>
            <person name="Shea T."/>
            <person name="Sykes S."/>
            <person name="Wortman J."/>
            <person name="Nusbaum C."/>
            <person name="Birren B."/>
        </authorList>
    </citation>
    <scope>NUCLEOTIDE SEQUENCE [LARGE SCALE GENOMIC DNA]</scope>
    <source>
        <strain evidence="1">CJ02B3</strain>
    </source>
</reference>
<sequence>MASTRPLFSSGQGLIMSIHAISYWKKLLRRQQFDLRVAQRERLLSLFMQMLKSLLIDSYSKTAFEESYQSFTDFCESDSPEVLVYFDKNWKTCVNMWASFSRGRYFSAGNTTTNRVEANWTS</sequence>